<sequence length="116" mass="13507">MGWKRRTGRTQSIFHQSPSTRRSLWSLVTRLPHTRPAARLLHRAQDRQFMYLCVLKIPVRFPRLIFISFPTQPLSVVRTFIHPPFSFSACSALLSCVPHPWTFPLARTLVGRARKL</sequence>
<proteinExistence type="predicted"/>
<accession>A0ACB8S6M5</accession>
<comment type="caution">
    <text evidence="1">The sequence shown here is derived from an EMBL/GenBank/DDBJ whole genome shotgun (WGS) entry which is preliminary data.</text>
</comment>
<protein>
    <submittedName>
        <fullName evidence="1">Uncharacterized protein</fullName>
    </submittedName>
</protein>
<evidence type="ECO:0000313" key="1">
    <source>
        <dbReference type="EMBL" id="KAI0052010.1"/>
    </source>
</evidence>
<reference evidence="1" key="1">
    <citation type="submission" date="2021-02" db="EMBL/GenBank/DDBJ databases">
        <authorList>
            <consortium name="DOE Joint Genome Institute"/>
            <person name="Ahrendt S."/>
            <person name="Looney B.P."/>
            <person name="Miyauchi S."/>
            <person name="Morin E."/>
            <person name="Drula E."/>
            <person name="Courty P.E."/>
            <person name="Chicoki N."/>
            <person name="Fauchery L."/>
            <person name="Kohler A."/>
            <person name="Kuo A."/>
            <person name="Labutti K."/>
            <person name="Pangilinan J."/>
            <person name="Lipzen A."/>
            <person name="Riley R."/>
            <person name="Andreopoulos W."/>
            <person name="He G."/>
            <person name="Johnson J."/>
            <person name="Barry K.W."/>
            <person name="Grigoriev I.V."/>
            <person name="Nagy L."/>
            <person name="Hibbett D."/>
            <person name="Henrissat B."/>
            <person name="Matheny P.B."/>
            <person name="Labbe J."/>
            <person name="Martin F."/>
        </authorList>
    </citation>
    <scope>NUCLEOTIDE SEQUENCE</scope>
    <source>
        <strain evidence="1">FP105234-sp</strain>
    </source>
</reference>
<reference evidence="1" key="2">
    <citation type="journal article" date="2022" name="New Phytol.">
        <title>Evolutionary transition to the ectomycorrhizal habit in the genomes of a hyperdiverse lineage of mushroom-forming fungi.</title>
        <authorList>
            <person name="Looney B."/>
            <person name="Miyauchi S."/>
            <person name="Morin E."/>
            <person name="Drula E."/>
            <person name="Courty P.E."/>
            <person name="Kohler A."/>
            <person name="Kuo A."/>
            <person name="LaButti K."/>
            <person name="Pangilinan J."/>
            <person name="Lipzen A."/>
            <person name="Riley R."/>
            <person name="Andreopoulos W."/>
            <person name="He G."/>
            <person name="Johnson J."/>
            <person name="Nolan M."/>
            <person name="Tritt A."/>
            <person name="Barry K.W."/>
            <person name="Grigoriev I.V."/>
            <person name="Nagy L.G."/>
            <person name="Hibbett D."/>
            <person name="Henrissat B."/>
            <person name="Matheny P.B."/>
            <person name="Labbe J."/>
            <person name="Martin F.M."/>
        </authorList>
    </citation>
    <scope>NUCLEOTIDE SEQUENCE</scope>
    <source>
        <strain evidence="1">FP105234-sp</strain>
    </source>
</reference>
<keyword evidence="2" id="KW-1185">Reference proteome</keyword>
<dbReference type="Proteomes" id="UP000814033">
    <property type="component" value="Unassembled WGS sequence"/>
</dbReference>
<gene>
    <name evidence="1" type="ORF">FA95DRAFT_109805</name>
</gene>
<dbReference type="EMBL" id="MU275848">
    <property type="protein sequence ID" value="KAI0052010.1"/>
    <property type="molecule type" value="Genomic_DNA"/>
</dbReference>
<evidence type="ECO:0000313" key="2">
    <source>
        <dbReference type="Proteomes" id="UP000814033"/>
    </source>
</evidence>
<name>A0ACB8S6M5_9AGAM</name>
<organism evidence="1 2">
    <name type="scientific">Auriscalpium vulgare</name>
    <dbReference type="NCBI Taxonomy" id="40419"/>
    <lineage>
        <taxon>Eukaryota</taxon>
        <taxon>Fungi</taxon>
        <taxon>Dikarya</taxon>
        <taxon>Basidiomycota</taxon>
        <taxon>Agaricomycotina</taxon>
        <taxon>Agaricomycetes</taxon>
        <taxon>Russulales</taxon>
        <taxon>Auriscalpiaceae</taxon>
        <taxon>Auriscalpium</taxon>
    </lineage>
</organism>